<reference evidence="3" key="1">
    <citation type="journal article" date="2020" name="Stud. Mycol.">
        <title>101 Dothideomycetes genomes: A test case for predicting lifestyles and emergence of pathogens.</title>
        <authorList>
            <person name="Haridas S."/>
            <person name="Albert R."/>
            <person name="Binder M."/>
            <person name="Bloem J."/>
            <person name="LaButti K."/>
            <person name="Salamov A."/>
            <person name="Andreopoulos B."/>
            <person name="Baker S."/>
            <person name="Barry K."/>
            <person name="Bills G."/>
            <person name="Bluhm B."/>
            <person name="Cannon C."/>
            <person name="Castanera R."/>
            <person name="Culley D."/>
            <person name="Daum C."/>
            <person name="Ezra D."/>
            <person name="Gonzalez J."/>
            <person name="Henrissat B."/>
            <person name="Kuo A."/>
            <person name="Liang C."/>
            <person name="Lipzen A."/>
            <person name="Lutzoni F."/>
            <person name="Magnuson J."/>
            <person name="Mondo S."/>
            <person name="Nolan M."/>
            <person name="Ohm R."/>
            <person name="Pangilinan J."/>
            <person name="Park H.-J."/>
            <person name="Ramirez L."/>
            <person name="Alfaro M."/>
            <person name="Sun H."/>
            <person name="Tritt A."/>
            <person name="Yoshinaga Y."/>
            <person name="Zwiers L.-H."/>
            <person name="Turgeon B."/>
            <person name="Goodwin S."/>
            <person name="Spatafora J."/>
            <person name="Crous P."/>
            <person name="Grigoriev I."/>
        </authorList>
    </citation>
    <scope>NUCLEOTIDE SEQUENCE [LARGE SCALE GENOMIC DNA]</scope>
    <source>
        <strain evidence="3">CBS 304.66</strain>
    </source>
</reference>
<keyword evidence="3" id="KW-1185">Reference proteome</keyword>
<comment type="caution">
    <text evidence="2">The sequence shown here is derived from an EMBL/GenBank/DDBJ whole genome shotgun (WGS) entry which is preliminary data.</text>
</comment>
<dbReference type="AlphaFoldDB" id="A0A9P4K0M7"/>
<proteinExistence type="predicted"/>
<accession>A0A9P4K0M7</accession>
<sequence length="233" mass="27078">MQVDSDEDQQGNNRQTHVRNQSSGSEQWDCGNWEMIGWTTRHGTTYARDIIVPAAIEVNTREVCGQSTTARYLKSPIKACKDQGEGNHQFEAQLDVLWTWQEQRKQEKDWRYQVEQEENTRIEGKNNDVDDKHPEKDEDCSSERYISIIRSGRPRNSRDHGTKRAIVNTKYCLGLEEFGPLMRFRWKVNWWRTAEAMYKARKIVDGAISWTTLGCWPGVAFAWRYGGGGLSVR</sequence>
<evidence type="ECO:0000313" key="2">
    <source>
        <dbReference type="EMBL" id="KAF2259936.1"/>
    </source>
</evidence>
<evidence type="ECO:0000313" key="3">
    <source>
        <dbReference type="Proteomes" id="UP000800093"/>
    </source>
</evidence>
<dbReference type="EMBL" id="ML986693">
    <property type="protein sequence ID" value="KAF2259936.1"/>
    <property type="molecule type" value="Genomic_DNA"/>
</dbReference>
<name>A0A9P4K0M7_9PLEO</name>
<protein>
    <submittedName>
        <fullName evidence="2">Uncharacterized protein</fullName>
    </submittedName>
</protein>
<feature type="region of interest" description="Disordered" evidence="1">
    <location>
        <begin position="1"/>
        <end position="26"/>
    </location>
</feature>
<feature type="region of interest" description="Disordered" evidence="1">
    <location>
        <begin position="121"/>
        <end position="140"/>
    </location>
</feature>
<organism evidence="2 3">
    <name type="scientific">Lojkania enalia</name>
    <dbReference type="NCBI Taxonomy" id="147567"/>
    <lineage>
        <taxon>Eukaryota</taxon>
        <taxon>Fungi</taxon>
        <taxon>Dikarya</taxon>
        <taxon>Ascomycota</taxon>
        <taxon>Pezizomycotina</taxon>
        <taxon>Dothideomycetes</taxon>
        <taxon>Pleosporomycetidae</taxon>
        <taxon>Pleosporales</taxon>
        <taxon>Pleosporales incertae sedis</taxon>
        <taxon>Lojkania</taxon>
    </lineage>
</organism>
<gene>
    <name evidence="2" type="ORF">CC78DRAFT_585389</name>
</gene>
<evidence type="ECO:0000256" key="1">
    <source>
        <dbReference type="SAM" id="MobiDB-lite"/>
    </source>
</evidence>
<dbReference type="Proteomes" id="UP000800093">
    <property type="component" value="Unassembled WGS sequence"/>
</dbReference>
<feature type="compositionally biased region" description="Polar residues" evidence="1">
    <location>
        <begin position="10"/>
        <end position="26"/>
    </location>
</feature>